<evidence type="ECO:0000259" key="5">
    <source>
        <dbReference type="PROSITE" id="PS50893"/>
    </source>
</evidence>
<evidence type="ECO:0000256" key="1">
    <source>
        <dbReference type="ARBA" id="ARBA00005417"/>
    </source>
</evidence>
<evidence type="ECO:0000313" key="7">
    <source>
        <dbReference type="Proteomes" id="UP001056500"/>
    </source>
</evidence>
<gene>
    <name evidence="6" type="ORF">NDK47_09035</name>
</gene>
<dbReference type="GO" id="GO:0005524">
    <property type="term" value="F:ATP binding"/>
    <property type="evidence" value="ECO:0007669"/>
    <property type="project" value="UniProtKB-KW"/>
</dbReference>
<keyword evidence="4 6" id="KW-0067">ATP-binding</keyword>
<sequence length="327" mass="36680">MGNQHENLVEVRSLKKYFDVKKGLFRRSDRLLKAVDDISFSIKKGETLGLVGESGCGKTTAGRTLLKLYEPTSGQILFQGRPIETLKHKEMLPIRKKMQMIFQDPYASLDPRMTVGEIIGDPLDVHNICKGKEREDRIKELIELVGLKRDHINRYPHEFSGGQRQRIGIARALAVEPEFIVCDEPISALDVSIQAQVVNMLEDLQERFGLTYLFISHDLSMVRHISHQVGVMYLGSLVEIAEANELYTNMQHPYTKALLSALPIPDPDLAEKSERIQLKGDVPSPLDPPPGCAFQTRCAHAVAICREIKPELKEIGAGHQVACHIVT</sequence>
<dbReference type="InterPro" id="IPR013563">
    <property type="entry name" value="Oligopep_ABC_C"/>
</dbReference>
<dbReference type="CDD" id="cd03257">
    <property type="entry name" value="ABC_NikE_OppD_transporters"/>
    <property type="match status" value="1"/>
</dbReference>
<dbReference type="NCBIfam" id="NF008453">
    <property type="entry name" value="PRK11308.1"/>
    <property type="match status" value="1"/>
</dbReference>
<organism evidence="6 7">
    <name type="scientific">Brevibacillus ruminantium</name>
    <dbReference type="NCBI Taxonomy" id="2950604"/>
    <lineage>
        <taxon>Bacteria</taxon>
        <taxon>Bacillati</taxon>
        <taxon>Bacillota</taxon>
        <taxon>Bacilli</taxon>
        <taxon>Bacillales</taxon>
        <taxon>Paenibacillaceae</taxon>
        <taxon>Brevibacillus</taxon>
    </lineage>
</organism>
<name>A0ABY4WK32_9BACL</name>
<protein>
    <submittedName>
        <fullName evidence="6">Dipeptide ABC transporter ATP-binding protein</fullName>
    </submittedName>
</protein>
<dbReference type="InterPro" id="IPR017871">
    <property type="entry name" value="ABC_transporter-like_CS"/>
</dbReference>
<dbReference type="Gene3D" id="3.40.50.300">
    <property type="entry name" value="P-loop containing nucleotide triphosphate hydrolases"/>
    <property type="match status" value="1"/>
</dbReference>
<dbReference type="SMART" id="SM00382">
    <property type="entry name" value="AAA"/>
    <property type="match status" value="1"/>
</dbReference>
<dbReference type="InterPro" id="IPR027417">
    <property type="entry name" value="P-loop_NTPase"/>
</dbReference>
<evidence type="ECO:0000256" key="2">
    <source>
        <dbReference type="ARBA" id="ARBA00022448"/>
    </source>
</evidence>
<keyword evidence="2" id="KW-0813">Transport</keyword>
<feature type="domain" description="ABC transporter" evidence="5">
    <location>
        <begin position="9"/>
        <end position="259"/>
    </location>
</feature>
<dbReference type="NCBIfam" id="TIGR01727">
    <property type="entry name" value="oligo_HPY"/>
    <property type="match status" value="1"/>
</dbReference>
<keyword evidence="3" id="KW-0547">Nucleotide-binding</keyword>
<dbReference type="PROSITE" id="PS50893">
    <property type="entry name" value="ABC_TRANSPORTER_2"/>
    <property type="match status" value="1"/>
</dbReference>
<dbReference type="PANTHER" id="PTHR43776">
    <property type="entry name" value="TRANSPORT ATP-BINDING PROTEIN"/>
    <property type="match status" value="1"/>
</dbReference>
<dbReference type="RefSeq" id="WP_251874497.1">
    <property type="nucleotide sequence ID" value="NZ_CP098755.1"/>
</dbReference>
<evidence type="ECO:0000256" key="4">
    <source>
        <dbReference type="ARBA" id="ARBA00022840"/>
    </source>
</evidence>
<dbReference type="PANTHER" id="PTHR43776:SF7">
    <property type="entry name" value="D,D-DIPEPTIDE TRANSPORT ATP-BINDING PROTEIN DDPF-RELATED"/>
    <property type="match status" value="1"/>
</dbReference>
<proteinExistence type="inferred from homology"/>
<dbReference type="PROSITE" id="PS00211">
    <property type="entry name" value="ABC_TRANSPORTER_1"/>
    <property type="match status" value="1"/>
</dbReference>
<dbReference type="InterPro" id="IPR003593">
    <property type="entry name" value="AAA+_ATPase"/>
</dbReference>
<keyword evidence="7" id="KW-1185">Reference proteome</keyword>
<reference evidence="6" key="1">
    <citation type="submission" date="2022-06" db="EMBL/GenBank/DDBJ databases">
        <title>Genome sequencing of Brevibacillus sp. BB3-R1.</title>
        <authorList>
            <person name="Heo J."/>
            <person name="Lee D."/>
            <person name="Won M."/>
            <person name="Han B.-H."/>
            <person name="Hong S.-B."/>
            <person name="Kwon S.-W."/>
        </authorList>
    </citation>
    <scope>NUCLEOTIDE SEQUENCE</scope>
    <source>
        <strain evidence="6">BB3-R1</strain>
    </source>
</reference>
<dbReference type="Pfam" id="PF00005">
    <property type="entry name" value="ABC_tran"/>
    <property type="match status" value="1"/>
</dbReference>
<dbReference type="Pfam" id="PF08352">
    <property type="entry name" value="oligo_HPY"/>
    <property type="match status" value="1"/>
</dbReference>
<evidence type="ECO:0000256" key="3">
    <source>
        <dbReference type="ARBA" id="ARBA00022741"/>
    </source>
</evidence>
<dbReference type="InterPro" id="IPR003439">
    <property type="entry name" value="ABC_transporter-like_ATP-bd"/>
</dbReference>
<dbReference type="SUPFAM" id="SSF52540">
    <property type="entry name" value="P-loop containing nucleoside triphosphate hydrolases"/>
    <property type="match status" value="1"/>
</dbReference>
<dbReference type="Proteomes" id="UP001056500">
    <property type="component" value="Chromosome"/>
</dbReference>
<evidence type="ECO:0000313" key="6">
    <source>
        <dbReference type="EMBL" id="USG67398.1"/>
    </source>
</evidence>
<dbReference type="EMBL" id="CP098755">
    <property type="protein sequence ID" value="USG67398.1"/>
    <property type="molecule type" value="Genomic_DNA"/>
</dbReference>
<comment type="similarity">
    <text evidence="1">Belongs to the ABC transporter superfamily.</text>
</comment>
<accession>A0ABY4WK32</accession>
<dbReference type="InterPro" id="IPR050319">
    <property type="entry name" value="ABC_transp_ATP-bind"/>
</dbReference>